<keyword evidence="4" id="KW-1185">Reference proteome</keyword>
<evidence type="ECO:0000313" key="4">
    <source>
        <dbReference type="Proteomes" id="UP001597512"/>
    </source>
</evidence>
<evidence type="ECO:0000259" key="2">
    <source>
        <dbReference type="Pfam" id="PF02371"/>
    </source>
</evidence>
<feature type="region of interest" description="Disordered" evidence="1">
    <location>
        <begin position="1"/>
        <end position="25"/>
    </location>
</feature>
<evidence type="ECO:0000256" key="1">
    <source>
        <dbReference type="SAM" id="MobiDB-lite"/>
    </source>
</evidence>
<reference evidence="4" key="1">
    <citation type="journal article" date="2019" name="Int. J. Syst. Evol. Microbiol.">
        <title>The Global Catalogue of Microorganisms (GCM) 10K type strain sequencing project: providing services to taxonomists for standard genome sequencing and annotation.</title>
        <authorList>
            <consortium name="The Broad Institute Genomics Platform"/>
            <consortium name="The Broad Institute Genome Sequencing Center for Infectious Disease"/>
            <person name="Wu L."/>
            <person name="Ma J."/>
        </authorList>
    </citation>
    <scope>NUCLEOTIDE SEQUENCE [LARGE SCALE GENOMIC DNA]</scope>
    <source>
        <strain evidence="4">KCTC 52490</strain>
    </source>
</reference>
<accession>A0ABW6ASJ3</accession>
<sequence>MWRPLTGPPARYRSGSSVRGKTRVSQHARLRLKSVFHLGAMSVIQMKGELRDYYR</sequence>
<dbReference type="Proteomes" id="UP001597512">
    <property type="component" value="Unassembled WGS sequence"/>
</dbReference>
<dbReference type="EMBL" id="JBHUOM010000069">
    <property type="protein sequence ID" value="MFD2938385.1"/>
    <property type="molecule type" value="Genomic_DNA"/>
</dbReference>
<feature type="non-terminal residue" evidence="3">
    <location>
        <position position="55"/>
    </location>
</feature>
<gene>
    <name evidence="3" type="ORF">ACFS25_31775</name>
</gene>
<name>A0ABW6ASJ3_9BACT</name>
<evidence type="ECO:0000313" key="3">
    <source>
        <dbReference type="EMBL" id="MFD2938385.1"/>
    </source>
</evidence>
<feature type="domain" description="Transposase IS116/IS110/IS902 C-terminal" evidence="2">
    <location>
        <begin position="9"/>
        <end position="55"/>
    </location>
</feature>
<organism evidence="3 4">
    <name type="scientific">Spirosoma flavum</name>
    <dbReference type="NCBI Taxonomy" id="2048557"/>
    <lineage>
        <taxon>Bacteria</taxon>
        <taxon>Pseudomonadati</taxon>
        <taxon>Bacteroidota</taxon>
        <taxon>Cytophagia</taxon>
        <taxon>Cytophagales</taxon>
        <taxon>Cytophagaceae</taxon>
        <taxon>Spirosoma</taxon>
    </lineage>
</organism>
<comment type="caution">
    <text evidence="3">The sequence shown here is derived from an EMBL/GenBank/DDBJ whole genome shotgun (WGS) entry which is preliminary data.</text>
</comment>
<protein>
    <submittedName>
        <fullName evidence="3">Transposase</fullName>
    </submittedName>
</protein>
<dbReference type="Pfam" id="PF02371">
    <property type="entry name" value="Transposase_20"/>
    <property type="match status" value="1"/>
</dbReference>
<proteinExistence type="predicted"/>
<dbReference type="InterPro" id="IPR003346">
    <property type="entry name" value="Transposase_20"/>
</dbReference>
<dbReference type="RefSeq" id="WP_381509255.1">
    <property type="nucleotide sequence ID" value="NZ_JBHUOM010000069.1"/>
</dbReference>